<accession>A0A1G8DGG3</accession>
<keyword evidence="6" id="KW-1185">Reference proteome</keyword>
<reference evidence="3 6" key="2">
    <citation type="submission" date="2021-08" db="EMBL/GenBank/DDBJ databases">
        <title>Complete genome sequence of the strain Aneurinibacillus thermoaerophilus CCM 8960.</title>
        <authorList>
            <person name="Musilova J."/>
            <person name="Kourilova X."/>
            <person name="Pernicova I."/>
            <person name="Bezdicek M."/>
            <person name="Lengerova M."/>
            <person name="Obruca S."/>
            <person name="Sedlar K."/>
        </authorList>
    </citation>
    <scope>NUCLEOTIDE SEQUENCE [LARGE SCALE GENOMIC DNA]</scope>
    <source>
        <strain evidence="3 6">CCM 8960</strain>
    </source>
</reference>
<evidence type="ECO:0000313" key="6">
    <source>
        <dbReference type="Proteomes" id="UP000826616"/>
    </source>
</evidence>
<dbReference type="SMART" id="SM00899">
    <property type="entry name" value="FeoA"/>
    <property type="match status" value="1"/>
</dbReference>
<dbReference type="Pfam" id="PF04023">
    <property type="entry name" value="FeoA"/>
    <property type="match status" value="1"/>
</dbReference>
<dbReference type="EMBL" id="CP080764">
    <property type="protein sequence ID" value="QYY43081.1"/>
    <property type="molecule type" value="Genomic_DNA"/>
</dbReference>
<keyword evidence="1" id="KW-0408">Iron</keyword>
<evidence type="ECO:0000313" key="3">
    <source>
        <dbReference type="EMBL" id="QYY43081.1"/>
    </source>
</evidence>
<dbReference type="PANTHER" id="PTHR42954">
    <property type="entry name" value="FE(2+) TRANSPORT PROTEIN A"/>
    <property type="match status" value="1"/>
</dbReference>
<dbReference type="EMBL" id="FNDE01000033">
    <property type="protein sequence ID" value="SDH56733.1"/>
    <property type="molecule type" value="Genomic_DNA"/>
</dbReference>
<dbReference type="RefSeq" id="WP_057900061.1">
    <property type="nucleotide sequence ID" value="NZ_CP080764.1"/>
</dbReference>
<dbReference type="InterPro" id="IPR052713">
    <property type="entry name" value="FeoA"/>
</dbReference>
<dbReference type="GeneID" id="97140101"/>
<proteinExistence type="predicted"/>
<dbReference type="Gene3D" id="2.30.30.90">
    <property type="match status" value="1"/>
</dbReference>
<dbReference type="Proteomes" id="UP000826616">
    <property type="component" value="Chromosome"/>
</dbReference>
<dbReference type="InterPro" id="IPR008988">
    <property type="entry name" value="Transcriptional_repressor_C"/>
</dbReference>
<dbReference type="AlphaFoldDB" id="A0A1G8DGG3"/>
<gene>
    <name evidence="3" type="ORF">K3F53_01840</name>
    <name evidence="4" type="ORF">SAMN04489735_10339</name>
</gene>
<evidence type="ECO:0000259" key="2">
    <source>
        <dbReference type="SMART" id="SM00899"/>
    </source>
</evidence>
<evidence type="ECO:0000313" key="5">
    <source>
        <dbReference type="Proteomes" id="UP000198956"/>
    </source>
</evidence>
<dbReference type="SUPFAM" id="SSF50037">
    <property type="entry name" value="C-terminal domain of transcriptional repressors"/>
    <property type="match status" value="1"/>
</dbReference>
<dbReference type="GO" id="GO:0046914">
    <property type="term" value="F:transition metal ion binding"/>
    <property type="evidence" value="ECO:0007669"/>
    <property type="project" value="InterPro"/>
</dbReference>
<organism evidence="4 5">
    <name type="scientific">Aneurinibacillus thermoaerophilus</name>
    <dbReference type="NCBI Taxonomy" id="143495"/>
    <lineage>
        <taxon>Bacteria</taxon>
        <taxon>Bacillati</taxon>
        <taxon>Bacillota</taxon>
        <taxon>Bacilli</taxon>
        <taxon>Bacillales</taxon>
        <taxon>Paenibacillaceae</taxon>
        <taxon>Aneurinibacillus group</taxon>
        <taxon>Aneurinibacillus</taxon>
    </lineage>
</organism>
<reference evidence="4 5" key="1">
    <citation type="submission" date="2016-10" db="EMBL/GenBank/DDBJ databases">
        <authorList>
            <person name="de Groot N.N."/>
        </authorList>
    </citation>
    <scope>NUCLEOTIDE SEQUENCE [LARGE SCALE GENOMIC DNA]</scope>
    <source>
        <strain evidence="4 5">L 420-91</strain>
    </source>
</reference>
<dbReference type="InterPro" id="IPR038157">
    <property type="entry name" value="FeoA_core_dom"/>
</dbReference>
<protein>
    <submittedName>
        <fullName evidence="4">Ferrous iron transport protein A</fullName>
    </submittedName>
</protein>
<dbReference type="OrthoDB" id="9811076at2"/>
<dbReference type="PANTHER" id="PTHR42954:SF2">
    <property type="entry name" value="FE(2+) TRANSPORT PROTEIN A"/>
    <property type="match status" value="1"/>
</dbReference>
<dbReference type="InterPro" id="IPR007167">
    <property type="entry name" value="Fe-transptr_FeoA-like"/>
</dbReference>
<feature type="domain" description="Ferrous iron transporter FeoA-like" evidence="2">
    <location>
        <begin position="9"/>
        <end position="81"/>
    </location>
</feature>
<name>A0A1G8DGG3_ANETH</name>
<sequence>MVGSKQGIIPLAELLPGDKAKVVALSGEGLVRRRLLDLGIVPQTVVEAVRRSPIGDPVAYRVRGTLIGLRKEDAMKIMVEPLRNKEEDK</sequence>
<dbReference type="Proteomes" id="UP000198956">
    <property type="component" value="Unassembled WGS sequence"/>
</dbReference>
<evidence type="ECO:0000256" key="1">
    <source>
        <dbReference type="ARBA" id="ARBA00023004"/>
    </source>
</evidence>
<evidence type="ECO:0000313" key="4">
    <source>
        <dbReference type="EMBL" id="SDH56733.1"/>
    </source>
</evidence>